<dbReference type="PANTHER" id="PTHR11070:SF2">
    <property type="entry name" value="ATP-DEPENDENT DNA HELICASE SRS2"/>
    <property type="match status" value="1"/>
</dbReference>
<dbReference type="GO" id="GO:0000725">
    <property type="term" value="P:recombinational repair"/>
    <property type="evidence" value="ECO:0007669"/>
    <property type="project" value="TreeGrafter"/>
</dbReference>
<evidence type="ECO:0000256" key="3">
    <source>
        <dbReference type="ARBA" id="ARBA00022806"/>
    </source>
</evidence>
<dbReference type="Proteomes" id="UP001242045">
    <property type="component" value="Unassembled WGS sequence"/>
</dbReference>
<evidence type="ECO:0000313" key="8">
    <source>
        <dbReference type="Proteomes" id="UP001242045"/>
    </source>
</evidence>
<keyword evidence="3 7" id="KW-0347">Helicase</keyword>
<dbReference type="GO" id="GO:0005829">
    <property type="term" value="C:cytosol"/>
    <property type="evidence" value="ECO:0007669"/>
    <property type="project" value="TreeGrafter"/>
</dbReference>
<dbReference type="GO" id="GO:0043138">
    <property type="term" value="F:3'-5' DNA helicase activity"/>
    <property type="evidence" value="ECO:0007669"/>
    <property type="project" value="TreeGrafter"/>
</dbReference>
<dbReference type="GO" id="GO:0005524">
    <property type="term" value="F:ATP binding"/>
    <property type="evidence" value="ECO:0007669"/>
    <property type="project" value="UniProtKB-KW"/>
</dbReference>
<protein>
    <recommendedName>
        <fullName evidence="5">DNA 3'-5' helicase II</fullName>
    </recommendedName>
</protein>
<comment type="caution">
    <text evidence="7">The sequence shown here is derived from an EMBL/GenBank/DDBJ whole genome shotgun (WGS) entry which is preliminary data.</text>
</comment>
<gene>
    <name evidence="7" type="ORF">J2W31_004834</name>
</gene>
<evidence type="ECO:0000259" key="6">
    <source>
        <dbReference type="Pfam" id="PF13361"/>
    </source>
</evidence>
<dbReference type="InterPro" id="IPR027417">
    <property type="entry name" value="P-loop_NTPase"/>
</dbReference>
<dbReference type="EMBL" id="JAUSRD010000013">
    <property type="protein sequence ID" value="MDP9895707.1"/>
    <property type="molecule type" value="Genomic_DNA"/>
</dbReference>
<dbReference type="SUPFAM" id="SSF52540">
    <property type="entry name" value="P-loop containing nucleoside triphosphate hydrolases"/>
    <property type="match status" value="1"/>
</dbReference>
<evidence type="ECO:0000256" key="1">
    <source>
        <dbReference type="ARBA" id="ARBA00022741"/>
    </source>
</evidence>
<dbReference type="GO" id="GO:0003677">
    <property type="term" value="F:DNA binding"/>
    <property type="evidence" value="ECO:0007669"/>
    <property type="project" value="InterPro"/>
</dbReference>
<name>A0AAW8D6R5_9BURK</name>
<accession>A0AAW8D6R5</accession>
<dbReference type="RefSeq" id="WP_307608788.1">
    <property type="nucleotide sequence ID" value="NZ_JAUSRD010000013.1"/>
</dbReference>
<dbReference type="GO" id="GO:0016787">
    <property type="term" value="F:hydrolase activity"/>
    <property type="evidence" value="ECO:0007669"/>
    <property type="project" value="UniProtKB-KW"/>
</dbReference>
<keyword evidence="2" id="KW-0378">Hydrolase</keyword>
<evidence type="ECO:0000256" key="4">
    <source>
        <dbReference type="ARBA" id="ARBA00022840"/>
    </source>
</evidence>
<sequence length="51" mass="5858">MDAVRILTFHSAKGLEFSHVLVGAINEFDNPREPREDELRLLYIAMTRATL</sequence>
<dbReference type="PANTHER" id="PTHR11070">
    <property type="entry name" value="UVRD / RECB / PCRA DNA HELICASE FAMILY MEMBER"/>
    <property type="match status" value="1"/>
</dbReference>
<keyword evidence="1" id="KW-0547">Nucleotide-binding</keyword>
<proteinExistence type="predicted"/>
<evidence type="ECO:0000256" key="5">
    <source>
        <dbReference type="ARBA" id="ARBA00034923"/>
    </source>
</evidence>
<feature type="domain" description="UvrD-like helicase C-terminal" evidence="6">
    <location>
        <begin position="2"/>
        <end position="49"/>
    </location>
</feature>
<organism evidence="7 8">
    <name type="scientific">Variovorax boronicumulans</name>
    <dbReference type="NCBI Taxonomy" id="436515"/>
    <lineage>
        <taxon>Bacteria</taxon>
        <taxon>Pseudomonadati</taxon>
        <taxon>Pseudomonadota</taxon>
        <taxon>Betaproteobacteria</taxon>
        <taxon>Burkholderiales</taxon>
        <taxon>Comamonadaceae</taxon>
        <taxon>Variovorax</taxon>
    </lineage>
</organism>
<reference evidence="7" key="1">
    <citation type="submission" date="2023-07" db="EMBL/GenBank/DDBJ databases">
        <title>Sorghum-associated microbial communities from plants grown in Nebraska, USA.</title>
        <authorList>
            <person name="Schachtman D."/>
        </authorList>
    </citation>
    <scope>NUCLEOTIDE SEQUENCE</scope>
    <source>
        <strain evidence="7">DS3754</strain>
    </source>
</reference>
<dbReference type="Pfam" id="PF13361">
    <property type="entry name" value="UvrD_C"/>
    <property type="match status" value="1"/>
</dbReference>
<dbReference type="Gene3D" id="3.40.50.300">
    <property type="entry name" value="P-loop containing nucleotide triphosphate hydrolases"/>
    <property type="match status" value="1"/>
</dbReference>
<evidence type="ECO:0000256" key="2">
    <source>
        <dbReference type="ARBA" id="ARBA00022801"/>
    </source>
</evidence>
<dbReference type="AlphaFoldDB" id="A0AAW8D6R5"/>
<keyword evidence="4" id="KW-0067">ATP-binding</keyword>
<evidence type="ECO:0000313" key="7">
    <source>
        <dbReference type="EMBL" id="MDP9895707.1"/>
    </source>
</evidence>
<dbReference type="InterPro" id="IPR000212">
    <property type="entry name" value="DNA_helicase_UvrD/REP"/>
</dbReference>
<dbReference type="InterPro" id="IPR014017">
    <property type="entry name" value="DNA_helicase_UvrD-like_C"/>
</dbReference>